<dbReference type="OrthoDB" id="1301749at2759"/>
<evidence type="ECO:0008006" key="4">
    <source>
        <dbReference type="Google" id="ProtNLM"/>
    </source>
</evidence>
<dbReference type="Pfam" id="PF00078">
    <property type="entry name" value="RVT_1"/>
    <property type="match status" value="1"/>
</dbReference>
<reference evidence="3" key="1">
    <citation type="submission" date="2025-08" db="UniProtKB">
        <authorList>
            <consortium name="RefSeq"/>
        </authorList>
    </citation>
    <scope>IDENTIFICATION</scope>
</reference>
<dbReference type="PROSITE" id="PS50878">
    <property type="entry name" value="RT_POL"/>
    <property type="match status" value="1"/>
</dbReference>
<proteinExistence type="predicted"/>
<dbReference type="InterPro" id="IPR052343">
    <property type="entry name" value="Retrotransposon-Effector_Assoc"/>
</dbReference>
<dbReference type="InterPro" id="IPR002156">
    <property type="entry name" value="RNaseH_domain"/>
</dbReference>
<dbReference type="GO" id="GO:0003676">
    <property type="term" value="F:nucleic acid binding"/>
    <property type="evidence" value="ECO:0007669"/>
    <property type="project" value="InterPro"/>
</dbReference>
<protein>
    <recommendedName>
        <fullName evidence="4">Reverse transcriptase domain-containing protein</fullName>
    </recommendedName>
</protein>
<dbReference type="KEGG" id="nta:107785952"/>
<sequence>MRPISLSNFSNKIISRVVHERLVDLLPSLISPNQAGFIKGRSIVENILLTQEIITDIRLRGKPSNVVIKLDMAKAYDRVSWLVLTKVLRQMGFGEVFTDMIFRLVSNNWYFVLLNGQANGFFKSSRDVKQGDLLSLSLFILAAEVLGRALDALFDNPNFIGFGMPKWSQNINYLSYADDTIIFCSSHYGAVHLTMKVLEEYGAASAGGRKSYIKASSSKFRRGYHHGKLHKMFARFYWSNSGNEKARHWASWDNMCLPKREGGLSFRSLHDLSKALFAKLWWTYGTKDTLWSTFLWNKYCKKINEMLVPWRNGSQVWKKMTQMREELEYQVWWQLKNGSSYFWYDNWTGLGALYHTSGTVHWCDESIKYVDEVMENGTWNEVLLRELLPEEIAEHILEKIAPPAHQSMKDKPWWKLETNGQFIVKSAWHYIRKRRDERKHPKEETLPHVFLTSPAARFVWNYFGTPVGIKTQGKQLVQLINEWWNKAGNTSLKAVYQAMPSLIVWHMWKRMNSGKHGKTVRRPGIKGVTTNWTDLHENLANHVPKLRYTKVMWQLPHMGWIKCNTDGACRGDNRGASYGFCIRDGIGDLIYAQANVVKEATNNIAEARAILEALRYIVQMPFPACIIETDSLLMNNVLDETWETPWSIANKVD</sequence>
<dbReference type="Gene3D" id="3.30.420.10">
    <property type="entry name" value="Ribonuclease H-like superfamily/Ribonuclease H"/>
    <property type="match status" value="1"/>
</dbReference>
<dbReference type="RefSeq" id="XP_016462864.1">
    <property type="nucleotide sequence ID" value="XM_016607378.1"/>
</dbReference>
<feature type="domain" description="Reverse transcriptase" evidence="1">
    <location>
        <begin position="1"/>
        <end position="257"/>
    </location>
</feature>
<gene>
    <name evidence="3" type="primary">LOC107785952</name>
</gene>
<dbReference type="InterPro" id="IPR012337">
    <property type="entry name" value="RNaseH-like_sf"/>
</dbReference>
<dbReference type="AlphaFoldDB" id="A0A1S3ZET5"/>
<dbReference type="SUPFAM" id="SSF56672">
    <property type="entry name" value="DNA/RNA polymerases"/>
    <property type="match status" value="1"/>
</dbReference>
<accession>A0A1S3ZET5</accession>
<dbReference type="InterPro" id="IPR036397">
    <property type="entry name" value="RNaseH_sf"/>
</dbReference>
<dbReference type="CDD" id="cd06222">
    <property type="entry name" value="RNase_H_like"/>
    <property type="match status" value="1"/>
</dbReference>
<name>A0A1S3ZET5_TOBAC</name>
<evidence type="ECO:0000313" key="3">
    <source>
        <dbReference type="RefSeq" id="XP_016462864.1"/>
    </source>
</evidence>
<dbReference type="PANTHER" id="PTHR46890:SF48">
    <property type="entry name" value="RNA-DIRECTED DNA POLYMERASE"/>
    <property type="match status" value="1"/>
</dbReference>
<dbReference type="CDD" id="cd01650">
    <property type="entry name" value="RT_nLTR_like"/>
    <property type="match status" value="1"/>
</dbReference>
<dbReference type="PaxDb" id="4097-A0A1S3ZET5"/>
<dbReference type="InterPro" id="IPR000477">
    <property type="entry name" value="RT_dom"/>
</dbReference>
<organism evidence="3">
    <name type="scientific">Nicotiana tabacum</name>
    <name type="common">Common tobacco</name>
    <dbReference type="NCBI Taxonomy" id="4097"/>
    <lineage>
        <taxon>Eukaryota</taxon>
        <taxon>Viridiplantae</taxon>
        <taxon>Streptophyta</taxon>
        <taxon>Embryophyta</taxon>
        <taxon>Tracheophyta</taxon>
        <taxon>Spermatophyta</taxon>
        <taxon>Magnoliopsida</taxon>
        <taxon>eudicotyledons</taxon>
        <taxon>Gunneridae</taxon>
        <taxon>Pentapetalae</taxon>
        <taxon>asterids</taxon>
        <taxon>lamiids</taxon>
        <taxon>Solanales</taxon>
        <taxon>Solanaceae</taxon>
        <taxon>Nicotianoideae</taxon>
        <taxon>Nicotianeae</taxon>
        <taxon>Nicotiana</taxon>
    </lineage>
</organism>
<evidence type="ECO:0000259" key="1">
    <source>
        <dbReference type="PROSITE" id="PS50878"/>
    </source>
</evidence>
<dbReference type="PANTHER" id="PTHR46890">
    <property type="entry name" value="NON-LTR RETROLELEMENT REVERSE TRANSCRIPTASE-LIKE PROTEIN-RELATED"/>
    <property type="match status" value="1"/>
</dbReference>
<dbReference type="InterPro" id="IPR044730">
    <property type="entry name" value="RNase_H-like_dom_plant"/>
</dbReference>
<dbReference type="Pfam" id="PF13456">
    <property type="entry name" value="RVT_3"/>
    <property type="match status" value="1"/>
</dbReference>
<dbReference type="SUPFAM" id="SSF53098">
    <property type="entry name" value="Ribonuclease H-like"/>
    <property type="match status" value="1"/>
</dbReference>
<evidence type="ECO:0000259" key="2">
    <source>
        <dbReference type="PROSITE" id="PS50879"/>
    </source>
</evidence>
<dbReference type="InterPro" id="IPR043502">
    <property type="entry name" value="DNA/RNA_pol_sf"/>
</dbReference>
<feature type="domain" description="RNase H type-1" evidence="2">
    <location>
        <begin position="557"/>
        <end position="653"/>
    </location>
</feature>
<dbReference type="OMA" id="SAWHYIR"/>
<dbReference type="PROSITE" id="PS50879">
    <property type="entry name" value="RNASE_H_1"/>
    <property type="match status" value="1"/>
</dbReference>
<dbReference type="GO" id="GO:0004523">
    <property type="term" value="F:RNA-DNA hybrid ribonuclease activity"/>
    <property type="evidence" value="ECO:0007669"/>
    <property type="project" value="InterPro"/>
</dbReference>